<protein>
    <recommendedName>
        <fullName evidence="4">TonB C-terminal domain-containing protein</fullName>
    </recommendedName>
</protein>
<reference evidence="2 3" key="1">
    <citation type="submission" date="2019-12" db="EMBL/GenBank/DDBJ databases">
        <authorList>
            <person name="Yuan C.-G."/>
        </authorList>
    </citation>
    <scope>NUCLEOTIDE SEQUENCE [LARGE SCALE GENOMIC DNA]</scope>
    <source>
        <strain evidence="2 3">KCTC 23863</strain>
    </source>
</reference>
<dbReference type="OrthoDB" id="7997311at2"/>
<keyword evidence="1" id="KW-0732">Signal</keyword>
<comment type="caution">
    <text evidence="2">The sequence shown here is derived from an EMBL/GenBank/DDBJ whole genome shotgun (WGS) entry which is preliminary data.</text>
</comment>
<evidence type="ECO:0000313" key="3">
    <source>
        <dbReference type="Proteomes" id="UP000436483"/>
    </source>
</evidence>
<dbReference type="AlphaFoldDB" id="A0A7X3SRI0"/>
<keyword evidence="3" id="KW-1185">Reference proteome</keyword>
<evidence type="ECO:0000313" key="2">
    <source>
        <dbReference type="EMBL" id="MXQ14676.1"/>
    </source>
</evidence>
<sequence>MGRARPFGARTAIAALLLWAASADVVAAQEGGQFFGQRDWYEPYEPPPSLPEGIQGVVRPDANTARPQRINTIRDVFQALQACWLPPSGSGYSGQEITLRLSFKRNGEVLGKPRITYYKPGAEGDQRKPFTRSVREAFERCTPFPFTESFGAAIAGRIFAFRFVDARPM</sequence>
<dbReference type="RefSeq" id="WP_160888394.1">
    <property type="nucleotide sequence ID" value="NZ_WURB01000042.1"/>
</dbReference>
<feature type="signal peptide" evidence="1">
    <location>
        <begin position="1"/>
        <end position="27"/>
    </location>
</feature>
<evidence type="ECO:0000256" key="1">
    <source>
        <dbReference type="SAM" id="SignalP"/>
    </source>
</evidence>
<dbReference type="Gene3D" id="3.30.1150.10">
    <property type="match status" value="1"/>
</dbReference>
<name>A0A7X3SRI0_9HYPH</name>
<dbReference type="EMBL" id="WURB01000042">
    <property type="protein sequence ID" value="MXQ14676.1"/>
    <property type="molecule type" value="Genomic_DNA"/>
</dbReference>
<evidence type="ECO:0008006" key="4">
    <source>
        <dbReference type="Google" id="ProtNLM"/>
    </source>
</evidence>
<accession>A0A7X3SRI0</accession>
<dbReference type="Proteomes" id="UP000436483">
    <property type="component" value="Unassembled WGS sequence"/>
</dbReference>
<organism evidence="2 3">
    <name type="scientific">Microvirga makkahensis</name>
    <dbReference type="NCBI Taxonomy" id="1128670"/>
    <lineage>
        <taxon>Bacteria</taxon>
        <taxon>Pseudomonadati</taxon>
        <taxon>Pseudomonadota</taxon>
        <taxon>Alphaproteobacteria</taxon>
        <taxon>Hyphomicrobiales</taxon>
        <taxon>Methylobacteriaceae</taxon>
        <taxon>Microvirga</taxon>
    </lineage>
</organism>
<proteinExistence type="predicted"/>
<reference evidence="2 3" key="2">
    <citation type="submission" date="2020-01" db="EMBL/GenBank/DDBJ databases">
        <title>Microvirga sp. nov., an arsenate reduction bacterium isolated from Tibet hotspring sediments.</title>
        <authorList>
            <person name="Xian W.-D."/>
            <person name="Li W.-J."/>
        </authorList>
    </citation>
    <scope>NUCLEOTIDE SEQUENCE [LARGE SCALE GENOMIC DNA]</scope>
    <source>
        <strain evidence="2 3">KCTC 23863</strain>
    </source>
</reference>
<gene>
    <name evidence="2" type="ORF">GR328_25160</name>
</gene>
<feature type="chain" id="PRO_5030635833" description="TonB C-terminal domain-containing protein" evidence="1">
    <location>
        <begin position="28"/>
        <end position="169"/>
    </location>
</feature>